<dbReference type="AlphaFoldDB" id="A0A6A7K627"/>
<name>A0A6A7K627_9FIRM</name>
<evidence type="ECO:0000313" key="2">
    <source>
        <dbReference type="EMBL" id="MPW24898.1"/>
    </source>
</evidence>
<comment type="caution">
    <text evidence="2">The sequence shown here is derived from an EMBL/GenBank/DDBJ whole genome shotgun (WGS) entry which is preliminary data.</text>
</comment>
<gene>
    <name evidence="2" type="ORF">GC105_03720</name>
</gene>
<accession>A0A6A7K627</accession>
<organism evidence="2 3">
    <name type="scientific">Alkalibaculum sporogenes</name>
    <dbReference type="NCBI Taxonomy" id="2655001"/>
    <lineage>
        <taxon>Bacteria</taxon>
        <taxon>Bacillati</taxon>
        <taxon>Bacillota</taxon>
        <taxon>Clostridia</taxon>
        <taxon>Eubacteriales</taxon>
        <taxon>Eubacteriaceae</taxon>
        <taxon>Alkalibaculum</taxon>
    </lineage>
</organism>
<feature type="chain" id="PRO_5038951762" description="Lipoprotein" evidence="1">
    <location>
        <begin position="20"/>
        <end position="171"/>
    </location>
</feature>
<dbReference type="Proteomes" id="UP000440004">
    <property type="component" value="Unassembled WGS sequence"/>
</dbReference>
<sequence length="171" mass="20040">MRYRAGLMLLFFMFLFVLGACQNNGNEGTHLDKEKSTEQKQEENNYLYESEAVKVTKTLGWQQQDSSSKYVEENIIFQNGNVKAVLTFVSKEKSLDEIKSELKSSFRNSEKIDETEKYLSLISNRKESIRIDIYLHRGEEQTGILIFMAPFEDYKTNQTSIEELKKNIQYF</sequence>
<protein>
    <recommendedName>
        <fullName evidence="4">Lipoprotein</fullName>
    </recommendedName>
</protein>
<dbReference type="PROSITE" id="PS51257">
    <property type="entry name" value="PROKAR_LIPOPROTEIN"/>
    <property type="match status" value="1"/>
</dbReference>
<keyword evidence="1" id="KW-0732">Signal</keyword>
<reference evidence="2 3" key="1">
    <citation type="submission" date="2019-10" db="EMBL/GenBank/DDBJ databases">
        <title>Alkalibaculum tamaniensis sp.nov., a new alkaliphilic acetogen, isolated on methoxylated aromatics from a mud volcano.</title>
        <authorList>
            <person name="Khomyakova M.A."/>
            <person name="Merkel A.Y."/>
            <person name="Bonch-Osmolovskaya E.A."/>
            <person name="Slobodkin A.I."/>
        </authorList>
    </citation>
    <scope>NUCLEOTIDE SEQUENCE [LARGE SCALE GENOMIC DNA]</scope>
    <source>
        <strain evidence="2 3">M08DMB</strain>
    </source>
</reference>
<evidence type="ECO:0000313" key="3">
    <source>
        <dbReference type="Proteomes" id="UP000440004"/>
    </source>
</evidence>
<dbReference type="RefSeq" id="WP_152801838.1">
    <property type="nucleotide sequence ID" value="NZ_WHNX01000004.1"/>
</dbReference>
<feature type="signal peptide" evidence="1">
    <location>
        <begin position="1"/>
        <end position="19"/>
    </location>
</feature>
<proteinExistence type="predicted"/>
<evidence type="ECO:0008006" key="4">
    <source>
        <dbReference type="Google" id="ProtNLM"/>
    </source>
</evidence>
<evidence type="ECO:0000256" key="1">
    <source>
        <dbReference type="SAM" id="SignalP"/>
    </source>
</evidence>
<keyword evidence="3" id="KW-1185">Reference proteome</keyword>
<dbReference type="EMBL" id="WHNX01000004">
    <property type="protein sequence ID" value="MPW24898.1"/>
    <property type="molecule type" value="Genomic_DNA"/>
</dbReference>